<dbReference type="PANTHER" id="PTHR37460">
    <property type="entry name" value="ENDONUCLEASE III"/>
    <property type="match status" value="1"/>
</dbReference>
<protein>
    <recommendedName>
        <fullName evidence="3">GIY-YIG nuclease family protein</fullName>
    </recommendedName>
</protein>
<dbReference type="Proteomes" id="UP000028534">
    <property type="component" value="Unassembled WGS sequence"/>
</dbReference>
<sequence>MEGEDPAIMARIIGLLGTDVVRVGSDPTDIPNDKGAYLLALRLDRPVDLSRRNAGWHVEPGLYVYAGSAYGPGGLKARVARHLASTKRLHWHIDHLTVGAARISALISPGAFECALVERLLASGVFDLPHPGFGSSDCRRCRSHLLRLTGCSPDAPSVGP</sequence>
<dbReference type="EMBL" id="JGVR01000009">
    <property type="protein sequence ID" value="KEZ19471.1"/>
    <property type="molecule type" value="Genomic_DNA"/>
</dbReference>
<dbReference type="CDD" id="cd10441">
    <property type="entry name" value="GIY-YIG_COG1833"/>
    <property type="match status" value="1"/>
</dbReference>
<dbReference type="InterPro" id="IPR002837">
    <property type="entry name" value="DUF123"/>
</dbReference>
<gene>
    <name evidence="1" type="ORF">CP98_01992</name>
</gene>
<dbReference type="AlphaFoldDB" id="A0A084ENC9"/>
<organism evidence="1 2">
    <name type="scientific">Sphingobium yanoikuyae</name>
    <name type="common">Sphingomonas yanoikuyae</name>
    <dbReference type="NCBI Taxonomy" id="13690"/>
    <lineage>
        <taxon>Bacteria</taxon>
        <taxon>Pseudomonadati</taxon>
        <taxon>Pseudomonadota</taxon>
        <taxon>Alphaproteobacteria</taxon>
        <taxon>Sphingomonadales</taxon>
        <taxon>Sphingomonadaceae</taxon>
        <taxon>Sphingobium</taxon>
    </lineage>
</organism>
<comment type="caution">
    <text evidence="1">The sequence shown here is derived from an EMBL/GenBank/DDBJ whole genome shotgun (WGS) entry which is preliminary data.</text>
</comment>
<proteinExistence type="predicted"/>
<dbReference type="PATRIC" id="fig|13690.10.peg.2051"/>
<reference evidence="1 2" key="1">
    <citation type="submission" date="2014-03" db="EMBL/GenBank/DDBJ databases">
        <title>Genome sequence of Sphingobium yanoikuyae B1.</title>
        <authorList>
            <person name="Gan H.M."/>
            <person name="Gan H.Y."/>
            <person name="Savka M.A."/>
        </authorList>
    </citation>
    <scope>NUCLEOTIDE SEQUENCE [LARGE SCALE GENOMIC DNA]</scope>
    <source>
        <strain evidence="1 2">B1</strain>
    </source>
</reference>
<evidence type="ECO:0000313" key="2">
    <source>
        <dbReference type="Proteomes" id="UP000028534"/>
    </source>
</evidence>
<dbReference type="eggNOG" id="COG1833">
    <property type="taxonomic scope" value="Bacteria"/>
</dbReference>
<dbReference type="PANTHER" id="PTHR37460:SF1">
    <property type="entry name" value="ENDONUCLEASE III"/>
    <property type="match status" value="1"/>
</dbReference>
<evidence type="ECO:0000313" key="1">
    <source>
        <dbReference type="EMBL" id="KEZ19471.1"/>
    </source>
</evidence>
<evidence type="ECO:0008006" key="3">
    <source>
        <dbReference type="Google" id="ProtNLM"/>
    </source>
</evidence>
<accession>A0A084ENC9</accession>
<dbReference type="Pfam" id="PF01986">
    <property type="entry name" value="DUF123"/>
    <property type="match status" value="1"/>
</dbReference>
<name>A0A084ENC9_SPHYA</name>